<organism evidence="10 11">
    <name type="scientific">Ictalurus punctatus</name>
    <name type="common">Channel catfish</name>
    <name type="synonym">Silurus punctatus</name>
    <dbReference type="NCBI Taxonomy" id="7998"/>
    <lineage>
        <taxon>Eukaryota</taxon>
        <taxon>Metazoa</taxon>
        <taxon>Chordata</taxon>
        <taxon>Craniata</taxon>
        <taxon>Vertebrata</taxon>
        <taxon>Euteleostomi</taxon>
        <taxon>Actinopterygii</taxon>
        <taxon>Neopterygii</taxon>
        <taxon>Teleostei</taxon>
        <taxon>Ostariophysi</taxon>
        <taxon>Siluriformes</taxon>
        <taxon>Ictaluridae</taxon>
        <taxon>Ictalurus</taxon>
    </lineage>
</organism>
<dbReference type="GO" id="GO:0030246">
    <property type="term" value="F:carbohydrate binding"/>
    <property type="evidence" value="ECO:0007669"/>
    <property type="project" value="UniProtKB-UniRule"/>
</dbReference>
<accession>A0A979F3J8</accession>
<keyword evidence="6" id="KW-1015">Disulfide bond</keyword>
<name>A0A979F3J8_ICTPU</name>
<dbReference type="InterPro" id="IPR039477">
    <property type="entry name" value="ILEI/PANDER_dom"/>
</dbReference>
<evidence type="ECO:0000256" key="6">
    <source>
        <dbReference type="ARBA" id="ARBA00023157"/>
    </source>
</evidence>
<evidence type="ECO:0000256" key="4">
    <source>
        <dbReference type="ARBA" id="ARBA00022729"/>
    </source>
</evidence>
<keyword evidence="8" id="KW-1133">Transmembrane helix</keyword>
<comment type="subcellular location">
    <subcellularLocation>
        <location evidence="1">Secreted</location>
    </subcellularLocation>
</comment>
<comment type="similarity">
    <text evidence="2">Belongs to the FAM3 family.</text>
</comment>
<evidence type="ECO:0000313" key="11">
    <source>
        <dbReference type="RefSeq" id="XP_047014557.1"/>
    </source>
</evidence>
<keyword evidence="8" id="KW-0812">Transmembrane</keyword>
<keyword evidence="4" id="KW-0732">Signal</keyword>
<evidence type="ECO:0000259" key="9">
    <source>
        <dbReference type="Pfam" id="PF15711"/>
    </source>
</evidence>
<evidence type="ECO:0000256" key="2">
    <source>
        <dbReference type="ARBA" id="ARBA00010905"/>
    </source>
</evidence>
<evidence type="ECO:0000256" key="8">
    <source>
        <dbReference type="SAM" id="Phobius"/>
    </source>
</evidence>
<evidence type="ECO:0000256" key="7">
    <source>
        <dbReference type="PROSITE-ProRule" id="PRU01375"/>
    </source>
</evidence>
<proteinExistence type="inferred from homology"/>
<keyword evidence="3" id="KW-0964">Secreted</keyword>
<protein>
    <submittedName>
        <fullName evidence="11">Protein FAM3C isoform X1</fullName>
    </submittedName>
</protein>
<feature type="transmembrane region" description="Helical" evidence="8">
    <location>
        <begin position="6"/>
        <end position="24"/>
    </location>
</feature>
<evidence type="ECO:0000256" key="3">
    <source>
        <dbReference type="ARBA" id="ARBA00022525"/>
    </source>
</evidence>
<dbReference type="PROSITE" id="PS52031">
    <property type="entry name" value="GG_LECTIN"/>
    <property type="match status" value="1"/>
</dbReference>
<keyword evidence="5 7" id="KW-0430">Lectin</keyword>
<dbReference type="RefSeq" id="XP_047014557.1">
    <property type="nucleotide sequence ID" value="XM_047158601.2"/>
</dbReference>
<dbReference type="GeneID" id="108271511"/>
<evidence type="ECO:0000256" key="5">
    <source>
        <dbReference type="ARBA" id="ARBA00022734"/>
    </source>
</evidence>
<sequence length="247" mass="27555">MKYQELSFAFTFVIIIVIIWEFLFKETSLQVHVKYVQGTESSTSDCGSHVGQPIWSGPRSALTIGCLHKDNLYGRVTRRNPLLRTAMLGGGDLVELESKMDGDKYMQIVVENLFSIMSGGHNNVGWGVNTVIVDGETGNILNSNFFKVNSAGLLDFLKTIQEGNIVLVASYNDPAEQLTDEVRELFAGMGSRMVYSVKHRDNWMFAGARGLNKENPFEKLIVNDKKTNAYGDWPEMGELGGCFPRKV</sequence>
<dbReference type="PANTHER" id="PTHR14592">
    <property type="entry name" value="UNCHARACTERIZED FAM3"/>
    <property type="match status" value="1"/>
</dbReference>
<feature type="domain" description="ILEI/PANDER" evidence="9">
    <location>
        <begin position="127"/>
        <end position="210"/>
    </location>
</feature>
<reference evidence="10" key="1">
    <citation type="journal article" date="2016" name="Nat. Commun.">
        <title>The channel catfish genome sequence provides insights into the evolution of scale formation in teleosts.</title>
        <authorList>
            <person name="Liu Z."/>
            <person name="Liu S."/>
            <person name="Yao J."/>
            <person name="Bao L."/>
            <person name="Zhang J."/>
            <person name="Li Y."/>
            <person name="Jiang C."/>
            <person name="Sun L."/>
            <person name="Wang R."/>
            <person name="Zhang Y."/>
            <person name="Zhou T."/>
            <person name="Zeng Q."/>
            <person name="Fu Q."/>
            <person name="Gao S."/>
            <person name="Li N."/>
            <person name="Koren S."/>
            <person name="Jiang Y."/>
            <person name="Zimin A."/>
            <person name="Xu P."/>
            <person name="Phillippy A.M."/>
            <person name="Geng X."/>
            <person name="Song L."/>
            <person name="Sun F."/>
            <person name="Li C."/>
            <person name="Wang X."/>
            <person name="Chen A."/>
            <person name="Jin Y."/>
            <person name="Yuan Z."/>
            <person name="Yang Y."/>
            <person name="Tan S."/>
            <person name="Peatman E."/>
            <person name="Lu J."/>
            <person name="Qin Z."/>
            <person name="Dunham R."/>
            <person name="Li Z."/>
            <person name="Sonstegard T."/>
            <person name="Feng J."/>
            <person name="Danzmann R.G."/>
            <person name="Schroeder S."/>
            <person name="Scheffler B."/>
            <person name="Duke M.V."/>
            <person name="Ballard L."/>
            <person name="Kucuktas H."/>
            <person name="Kaltenboeck L."/>
            <person name="Liu H."/>
            <person name="Armbruster J."/>
            <person name="Xie Y."/>
            <person name="Kirby M.L."/>
            <person name="Tian Y."/>
            <person name="Flanagan M.E."/>
            <person name="Mu W."/>
            <person name="Waldbieser G.C."/>
        </authorList>
    </citation>
    <scope>NUCLEOTIDE SEQUENCE [LARGE SCALE GENOMIC DNA]</scope>
    <source>
        <strain evidence="10">SDA103</strain>
    </source>
</reference>
<dbReference type="InterPro" id="IPR039220">
    <property type="entry name" value="FAM3"/>
</dbReference>
<dbReference type="OrthoDB" id="440755at2759"/>
<dbReference type="GO" id="GO:0005576">
    <property type="term" value="C:extracellular region"/>
    <property type="evidence" value="ECO:0007669"/>
    <property type="project" value="UniProtKB-SubCell"/>
</dbReference>
<reference evidence="11" key="2">
    <citation type="submission" date="2025-08" db="UniProtKB">
        <authorList>
            <consortium name="RefSeq"/>
        </authorList>
    </citation>
    <scope>IDENTIFICATION</scope>
    <source>
        <tissue evidence="11">Blood</tissue>
    </source>
</reference>
<dbReference type="Pfam" id="PF15711">
    <property type="entry name" value="ILEI"/>
    <property type="match status" value="1"/>
</dbReference>
<keyword evidence="8" id="KW-0472">Membrane</keyword>
<dbReference type="Proteomes" id="UP000221080">
    <property type="component" value="Chromosome 11"/>
</dbReference>
<gene>
    <name evidence="11" type="primary">si:dkeyp-67f1.2</name>
</gene>
<evidence type="ECO:0000313" key="10">
    <source>
        <dbReference type="Proteomes" id="UP000221080"/>
    </source>
</evidence>
<evidence type="ECO:0000256" key="1">
    <source>
        <dbReference type="ARBA" id="ARBA00004613"/>
    </source>
</evidence>
<dbReference type="AlphaFoldDB" id="A0A979F3J8"/>
<keyword evidence="10" id="KW-1185">Reference proteome</keyword>